<dbReference type="EMBL" id="GBEZ01009410">
    <property type="protein sequence ID" value="JAC76175.1"/>
    <property type="molecule type" value="Transcribed_RNA"/>
</dbReference>
<sequence length="33" mass="3572">SDRKQRSCGPSGADMAYRSMLFSSSLRPSPQAP</sequence>
<gene>
    <name evidence="2" type="ORF">TSPGSL018_20921</name>
</gene>
<dbReference type="AlphaFoldDB" id="A0A061RZV6"/>
<feature type="region of interest" description="Disordered" evidence="1">
    <location>
        <begin position="1"/>
        <end position="33"/>
    </location>
</feature>
<feature type="non-terminal residue" evidence="2">
    <location>
        <position position="1"/>
    </location>
</feature>
<reference evidence="2" key="1">
    <citation type="submission" date="2014-05" db="EMBL/GenBank/DDBJ databases">
        <title>The transcriptome of the halophilic microalga Tetraselmis sp. GSL018 isolated from the Great Salt Lake, Utah.</title>
        <authorList>
            <person name="Jinkerson R.E."/>
            <person name="D'Adamo S."/>
            <person name="Posewitz M.C."/>
        </authorList>
    </citation>
    <scope>NUCLEOTIDE SEQUENCE</scope>
    <source>
        <strain evidence="2">GSL018</strain>
    </source>
</reference>
<proteinExistence type="predicted"/>
<evidence type="ECO:0000256" key="1">
    <source>
        <dbReference type="SAM" id="MobiDB-lite"/>
    </source>
</evidence>
<feature type="compositionally biased region" description="Polar residues" evidence="1">
    <location>
        <begin position="21"/>
        <end position="33"/>
    </location>
</feature>
<organism evidence="2">
    <name type="scientific">Tetraselmis sp. GSL018</name>
    <dbReference type="NCBI Taxonomy" id="582737"/>
    <lineage>
        <taxon>Eukaryota</taxon>
        <taxon>Viridiplantae</taxon>
        <taxon>Chlorophyta</taxon>
        <taxon>core chlorophytes</taxon>
        <taxon>Chlorodendrophyceae</taxon>
        <taxon>Chlorodendrales</taxon>
        <taxon>Chlorodendraceae</taxon>
        <taxon>Tetraselmis</taxon>
    </lineage>
</organism>
<name>A0A061RZV6_9CHLO</name>
<accession>A0A061RZV6</accession>
<protein>
    <submittedName>
        <fullName evidence="2">Uncharacterized protein</fullName>
    </submittedName>
</protein>
<evidence type="ECO:0000313" key="2">
    <source>
        <dbReference type="EMBL" id="JAC76175.1"/>
    </source>
</evidence>